<protein>
    <recommendedName>
        <fullName evidence="2">DUF6545 domain-containing protein</fullName>
    </recommendedName>
</protein>
<feature type="transmembrane region" description="Helical" evidence="1">
    <location>
        <begin position="101"/>
        <end position="118"/>
    </location>
</feature>
<dbReference type="NCBIfam" id="NF042915">
    <property type="entry name" value="MAB_1171c_fam"/>
    <property type="match status" value="1"/>
</dbReference>
<dbReference type="InterPro" id="IPR046675">
    <property type="entry name" value="DUF6545"/>
</dbReference>
<feature type="transmembrane region" description="Helical" evidence="1">
    <location>
        <begin position="212"/>
        <end position="233"/>
    </location>
</feature>
<dbReference type="Proteomes" id="UP001500037">
    <property type="component" value="Unassembled WGS sequence"/>
</dbReference>
<evidence type="ECO:0000313" key="4">
    <source>
        <dbReference type="Proteomes" id="UP001500037"/>
    </source>
</evidence>
<dbReference type="Pfam" id="PF20182">
    <property type="entry name" value="DUF6545"/>
    <property type="match status" value="1"/>
</dbReference>
<evidence type="ECO:0000259" key="2">
    <source>
        <dbReference type="Pfam" id="PF20182"/>
    </source>
</evidence>
<dbReference type="InterPro" id="IPR050039">
    <property type="entry name" value="MAB_1171c-like"/>
</dbReference>
<keyword evidence="1" id="KW-0472">Membrane</keyword>
<keyword evidence="4" id="KW-1185">Reference proteome</keyword>
<comment type="caution">
    <text evidence="3">The sequence shown here is derived from an EMBL/GenBank/DDBJ whole genome shotgun (WGS) entry which is preliminary data.</text>
</comment>
<feature type="domain" description="DUF6545" evidence="2">
    <location>
        <begin position="243"/>
        <end position="380"/>
    </location>
</feature>
<sequence length="406" mass="42655">MIGLLEWLAGAIALVGAGHRIRIRRRRGPHAGGSSMIAFSVGIGLALALLSVAGSHLAPGLDSALLLLSTELKLAAGCCLVLMAFALGAPERRARRVRRQVVGSALVMFADAALYLAAGVTPVGATLTVPDDGRAALAAFNVLFTAHGAWCVGLFTAVVHRAARRLGPGRLRTGLRLVVAGGVCAMVWVALSLVPLVAGLRTGRQEGGEDALSAPVAVLALALGIGGAGLAALEERLTGPVRRLRARRSYRRIGPLWSALHAIRPEIALEEPVAGMGLRGRREFALYRRVIEIRDAQLSLRAHLHPRVPQWAAEACAGEPDERRRAAAVEAAVLAAALEADPVGHHYPCALAEGYVPPPELLTDLETETAWLVLVSEAFTGSRVVAAVRRRVRAELALRDGAGEAA</sequence>
<dbReference type="RefSeq" id="WP_344441562.1">
    <property type="nucleotide sequence ID" value="NZ_BAAALF010000035.1"/>
</dbReference>
<organism evidence="3 4">
    <name type="scientific">Kitasatospora nipponensis</name>
    <dbReference type="NCBI Taxonomy" id="258049"/>
    <lineage>
        <taxon>Bacteria</taxon>
        <taxon>Bacillati</taxon>
        <taxon>Actinomycetota</taxon>
        <taxon>Actinomycetes</taxon>
        <taxon>Kitasatosporales</taxon>
        <taxon>Streptomycetaceae</taxon>
        <taxon>Kitasatospora</taxon>
    </lineage>
</organism>
<name>A0ABN1W4B9_9ACTN</name>
<keyword evidence="1" id="KW-1133">Transmembrane helix</keyword>
<reference evidence="3 4" key="1">
    <citation type="journal article" date="2019" name="Int. J. Syst. Evol. Microbiol.">
        <title>The Global Catalogue of Microorganisms (GCM) 10K type strain sequencing project: providing services to taxonomists for standard genome sequencing and annotation.</title>
        <authorList>
            <consortium name="The Broad Institute Genomics Platform"/>
            <consortium name="The Broad Institute Genome Sequencing Center for Infectious Disease"/>
            <person name="Wu L."/>
            <person name="Ma J."/>
        </authorList>
    </citation>
    <scope>NUCLEOTIDE SEQUENCE [LARGE SCALE GENOMIC DNA]</scope>
    <source>
        <strain evidence="3 4">JCM 13004</strain>
    </source>
</reference>
<feature type="transmembrane region" description="Helical" evidence="1">
    <location>
        <begin position="6"/>
        <end position="23"/>
    </location>
</feature>
<feature type="transmembrane region" description="Helical" evidence="1">
    <location>
        <begin position="64"/>
        <end position="89"/>
    </location>
</feature>
<evidence type="ECO:0000256" key="1">
    <source>
        <dbReference type="SAM" id="Phobius"/>
    </source>
</evidence>
<gene>
    <name evidence="3" type="ORF">GCM10009665_25690</name>
</gene>
<evidence type="ECO:0000313" key="3">
    <source>
        <dbReference type="EMBL" id="GAA1234326.1"/>
    </source>
</evidence>
<feature type="transmembrane region" description="Helical" evidence="1">
    <location>
        <begin position="175"/>
        <end position="200"/>
    </location>
</feature>
<accession>A0ABN1W4B9</accession>
<keyword evidence="1" id="KW-0812">Transmembrane</keyword>
<feature type="transmembrane region" description="Helical" evidence="1">
    <location>
        <begin position="138"/>
        <end position="163"/>
    </location>
</feature>
<feature type="transmembrane region" description="Helical" evidence="1">
    <location>
        <begin position="35"/>
        <end position="58"/>
    </location>
</feature>
<dbReference type="EMBL" id="BAAALF010000035">
    <property type="protein sequence ID" value="GAA1234326.1"/>
    <property type="molecule type" value="Genomic_DNA"/>
</dbReference>
<proteinExistence type="predicted"/>